<comment type="subcellular location">
    <subcellularLocation>
        <location evidence="3">Peroxisome</location>
    </subcellularLocation>
</comment>
<comment type="cofactor">
    <cofactor evidence="2">
        <name>FAD</name>
        <dbReference type="ChEBI" id="CHEBI:57692"/>
    </cofactor>
</comment>
<keyword evidence="11" id="KW-0576">Peroxisome</keyword>
<dbReference type="EMBL" id="JAEPRB010000020">
    <property type="protein sequence ID" value="KAG2226088.1"/>
    <property type="molecule type" value="Genomic_DNA"/>
</dbReference>
<dbReference type="Gene3D" id="1.10.540.10">
    <property type="entry name" value="Acyl-CoA dehydrogenase/oxidase, N-terminal domain"/>
    <property type="match status" value="1"/>
</dbReference>
<evidence type="ECO:0000256" key="15">
    <source>
        <dbReference type="SAM" id="MobiDB-lite"/>
    </source>
</evidence>
<evidence type="ECO:0000256" key="11">
    <source>
        <dbReference type="ARBA" id="ARBA00023140"/>
    </source>
</evidence>
<name>A0A8H7VRH4_9FUNG</name>
<feature type="compositionally biased region" description="Polar residues" evidence="15">
    <location>
        <begin position="1"/>
        <end position="10"/>
    </location>
</feature>
<dbReference type="PIRSF" id="PIRSF000168">
    <property type="entry name" value="Acyl-CoA_oxidase"/>
    <property type="match status" value="1"/>
</dbReference>
<evidence type="ECO:0000259" key="16">
    <source>
        <dbReference type="Pfam" id="PF01756"/>
    </source>
</evidence>
<gene>
    <name evidence="20" type="ORF">INT45_011705</name>
</gene>
<evidence type="ECO:0000256" key="12">
    <source>
        <dbReference type="PIRNR" id="PIRNR000168"/>
    </source>
</evidence>
<dbReference type="AlphaFoldDB" id="A0A8H7VRH4"/>
<feature type="domain" description="Acyl-CoA oxidase C-terminal" evidence="16">
    <location>
        <begin position="509"/>
        <end position="684"/>
    </location>
</feature>
<evidence type="ECO:0000259" key="18">
    <source>
        <dbReference type="Pfam" id="PF14749"/>
    </source>
</evidence>
<dbReference type="InterPro" id="IPR055060">
    <property type="entry name" value="ACOX_C_alpha1"/>
</dbReference>
<protein>
    <recommendedName>
        <fullName evidence="12">Acyl-coenzyme A oxidase</fullName>
    </recommendedName>
</protein>
<dbReference type="Gene3D" id="2.40.110.10">
    <property type="entry name" value="Butyryl-CoA Dehydrogenase, subunit A, domain 2"/>
    <property type="match status" value="1"/>
</dbReference>
<comment type="catalytic activity">
    <reaction evidence="1">
        <text>a 2,3-saturated acyl-CoA + O2 = a (2E)-enoyl-CoA + H2O2</text>
        <dbReference type="Rhea" id="RHEA:38959"/>
        <dbReference type="ChEBI" id="CHEBI:15379"/>
        <dbReference type="ChEBI" id="CHEBI:16240"/>
        <dbReference type="ChEBI" id="CHEBI:58856"/>
        <dbReference type="ChEBI" id="CHEBI:65111"/>
        <dbReference type="EC" id="1.3.3.6"/>
    </reaction>
</comment>
<comment type="caution">
    <text evidence="20">The sequence shown here is derived from an EMBL/GenBank/DDBJ whole genome shotgun (WGS) entry which is preliminary data.</text>
</comment>
<evidence type="ECO:0000256" key="2">
    <source>
        <dbReference type="ARBA" id="ARBA00001974"/>
    </source>
</evidence>
<keyword evidence="10" id="KW-0443">Lipid metabolism</keyword>
<feature type="region of interest" description="Disordered" evidence="15">
    <location>
        <begin position="1"/>
        <end position="22"/>
    </location>
</feature>
<evidence type="ECO:0000256" key="3">
    <source>
        <dbReference type="ARBA" id="ARBA00004275"/>
    </source>
</evidence>
<dbReference type="FunFam" id="2.40.110.10:FF:000003">
    <property type="entry name" value="Acyl-coenzyme A oxidase"/>
    <property type="match status" value="1"/>
</dbReference>
<evidence type="ECO:0000256" key="7">
    <source>
        <dbReference type="ARBA" id="ARBA00022827"/>
    </source>
</evidence>
<dbReference type="GO" id="GO:0003997">
    <property type="term" value="F:acyl-CoA oxidase activity"/>
    <property type="evidence" value="ECO:0007669"/>
    <property type="project" value="UniProtKB-EC"/>
</dbReference>
<dbReference type="GO" id="GO:0005777">
    <property type="term" value="C:peroxisome"/>
    <property type="evidence" value="ECO:0007669"/>
    <property type="project" value="UniProtKB-SubCell"/>
</dbReference>
<dbReference type="PANTHER" id="PTHR10909">
    <property type="entry name" value="ELECTRON TRANSPORT OXIDOREDUCTASE"/>
    <property type="match status" value="1"/>
</dbReference>
<keyword evidence="7 12" id="KW-0274">FAD</keyword>
<dbReference type="InterPro" id="IPR006091">
    <property type="entry name" value="Acyl-CoA_Oxase/DH_mid-dom"/>
</dbReference>
<evidence type="ECO:0000256" key="5">
    <source>
        <dbReference type="ARBA" id="ARBA00006288"/>
    </source>
</evidence>
<evidence type="ECO:0000256" key="10">
    <source>
        <dbReference type="ARBA" id="ARBA00023098"/>
    </source>
</evidence>
<dbReference type="Gene3D" id="1.20.140.10">
    <property type="entry name" value="Butyryl-CoA Dehydrogenase, subunit A, domain 3"/>
    <property type="match status" value="2"/>
</dbReference>
<evidence type="ECO:0000256" key="6">
    <source>
        <dbReference type="ARBA" id="ARBA00022630"/>
    </source>
</evidence>
<dbReference type="InterPro" id="IPR002655">
    <property type="entry name" value="Acyl-CoA_oxidase_C"/>
</dbReference>
<dbReference type="Proteomes" id="UP000646827">
    <property type="component" value="Unassembled WGS sequence"/>
</dbReference>
<keyword evidence="9" id="KW-0560">Oxidoreductase</keyword>
<evidence type="ECO:0000313" key="20">
    <source>
        <dbReference type="EMBL" id="KAG2226088.1"/>
    </source>
</evidence>
<accession>A0A8H7VRH4</accession>
<dbReference type="InterPro" id="IPR009100">
    <property type="entry name" value="AcylCoA_DH/oxidase_NM_dom_sf"/>
</dbReference>
<dbReference type="SUPFAM" id="SSF47203">
    <property type="entry name" value="Acyl-CoA dehydrogenase C-terminal domain-like"/>
    <property type="match status" value="2"/>
</dbReference>
<dbReference type="FunFam" id="1.20.140.10:FF:000013">
    <property type="entry name" value="Acyl-coenzyme A oxidase"/>
    <property type="match status" value="1"/>
</dbReference>
<comment type="pathway">
    <text evidence="4">Lipid metabolism; peroxisomal fatty acid beta-oxidation.</text>
</comment>
<evidence type="ECO:0000256" key="8">
    <source>
        <dbReference type="ARBA" id="ARBA00022832"/>
    </source>
</evidence>
<dbReference type="InterPro" id="IPR036250">
    <property type="entry name" value="AcylCo_DH-like_C"/>
</dbReference>
<feature type="binding site" evidence="14">
    <location>
        <position position="157"/>
    </location>
    <ligand>
        <name>FAD</name>
        <dbReference type="ChEBI" id="CHEBI:57692"/>
    </ligand>
</feature>
<dbReference type="FunFam" id="1.20.140.10:FF:000015">
    <property type="entry name" value="Acyl-coenzyme A oxidase"/>
    <property type="match status" value="1"/>
</dbReference>
<evidence type="ECO:0000259" key="17">
    <source>
        <dbReference type="Pfam" id="PF02770"/>
    </source>
</evidence>
<evidence type="ECO:0000313" key="21">
    <source>
        <dbReference type="Proteomes" id="UP000646827"/>
    </source>
</evidence>
<feature type="domain" description="Acyl-CoA oxidase C-alpha1" evidence="19">
    <location>
        <begin position="294"/>
        <end position="462"/>
    </location>
</feature>
<organism evidence="20 21">
    <name type="scientific">Circinella minor</name>
    <dbReference type="NCBI Taxonomy" id="1195481"/>
    <lineage>
        <taxon>Eukaryota</taxon>
        <taxon>Fungi</taxon>
        <taxon>Fungi incertae sedis</taxon>
        <taxon>Mucoromycota</taxon>
        <taxon>Mucoromycotina</taxon>
        <taxon>Mucoromycetes</taxon>
        <taxon>Mucorales</taxon>
        <taxon>Lichtheimiaceae</taxon>
        <taxon>Circinella</taxon>
    </lineage>
</organism>
<dbReference type="Pfam" id="PF02770">
    <property type="entry name" value="Acyl-CoA_dh_M"/>
    <property type="match status" value="1"/>
</dbReference>
<evidence type="ECO:0000256" key="4">
    <source>
        <dbReference type="ARBA" id="ARBA00004846"/>
    </source>
</evidence>
<dbReference type="InterPro" id="IPR046373">
    <property type="entry name" value="Acyl-CoA_Oxase/DH_mid-dom_sf"/>
</dbReference>
<dbReference type="SUPFAM" id="SSF56645">
    <property type="entry name" value="Acyl-CoA dehydrogenase NM domain-like"/>
    <property type="match status" value="1"/>
</dbReference>
<dbReference type="GO" id="GO:0033540">
    <property type="term" value="P:fatty acid beta-oxidation using acyl-CoA oxidase"/>
    <property type="evidence" value="ECO:0007669"/>
    <property type="project" value="UniProtKB-UniPathway"/>
</dbReference>
<dbReference type="Pfam" id="PF22924">
    <property type="entry name" value="ACOX_C_alpha1"/>
    <property type="match status" value="1"/>
</dbReference>
<evidence type="ECO:0000256" key="9">
    <source>
        <dbReference type="ARBA" id="ARBA00023002"/>
    </source>
</evidence>
<dbReference type="GO" id="GO:0005504">
    <property type="term" value="F:fatty acid binding"/>
    <property type="evidence" value="ECO:0007669"/>
    <property type="project" value="TreeGrafter"/>
</dbReference>
<dbReference type="PANTHER" id="PTHR10909:SF250">
    <property type="entry name" value="PEROXISOMAL ACYL-COENZYME A OXIDASE 1"/>
    <property type="match status" value="1"/>
</dbReference>
<dbReference type="InterPro" id="IPR012258">
    <property type="entry name" value="Acyl-CoA_oxidase"/>
</dbReference>
<dbReference type="Pfam" id="PF01756">
    <property type="entry name" value="ACOX"/>
    <property type="match status" value="1"/>
</dbReference>
<feature type="binding site" evidence="14">
    <location>
        <position position="196"/>
    </location>
    <ligand>
        <name>FAD</name>
        <dbReference type="ChEBI" id="CHEBI:57692"/>
    </ligand>
</feature>
<dbReference type="Pfam" id="PF14749">
    <property type="entry name" value="Acyl-CoA_ox_N"/>
    <property type="match status" value="1"/>
</dbReference>
<keyword evidence="8" id="KW-0276">Fatty acid metabolism</keyword>
<feature type="active site" description="Proton acceptor" evidence="13">
    <location>
        <position position="447"/>
    </location>
</feature>
<dbReference type="GO" id="GO:0071949">
    <property type="term" value="F:FAD binding"/>
    <property type="evidence" value="ECO:0007669"/>
    <property type="project" value="InterPro"/>
</dbReference>
<feature type="domain" description="Acyl-coenzyme A oxidase N-terminal" evidence="18">
    <location>
        <begin position="37"/>
        <end position="151"/>
    </location>
</feature>
<keyword evidence="6 12" id="KW-0285">Flavoprotein</keyword>
<evidence type="ECO:0000259" key="19">
    <source>
        <dbReference type="Pfam" id="PF22924"/>
    </source>
</evidence>
<dbReference type="InterPro" id="IPR029320">
    <property type="entry name" value="Acyl-CoA_ox_N"/>
</dbReference>
<dbReference type="UniPathway" id="UPA00661"/>
<feature type="domain" description="Acyl-CoA oxidase/dehydrogenase middle" evidence="17">
    <location>
        <begin position="153"/>
        <end position="261"/>
    </location>
</feature>
<comment type="similarity">
    <text evidence="5 12">Belongs to the acyl-CoA oxidase family.</text>
</comment>
<evidence type="ECO:0000256" key="13">
    <source>
        <dbReference type="PIRSR" id="PIRSR000168-1"/>
    </source>
</evidence>
<dbReference type="GO" id="GO:0055088">
    <property type="term" value="P:lipid homeostasis"/>
    <property type="evidence" value="ECO:0007669"/>
    <property type="project" value="TreeGrafter"/>
</dbReference>
<evidence type="ECO:0000256" key="14">
    <source>
        <dbReference type="PIRSR" id="PIRSR000168-2"/>
    </source>
</evidence>
<evidence type="ECO:0000256" key="1">
    <source>
        <dbReference type="ARBA" id="ARBA00001201"/>
    </source>
</evidence>
<proteinExistence type="inferred from homology"/>
<dbReference type="OrthoDB" id="538336at2759"/>
<dbReference type="InterPro" id="IPR037069">
    <property type="entry name" value="AcylCoA_DH/ox_N_sf"/>
</dbReference>
<reference evidence="20 21" key="1">
    <citation type="submission" date="2020-12" db="EMBL/GenBank/DDBJ databases">
        <title>Metabolic potential, ecology and presence of endohyphal bacteria is reflected in genomic diversity of Mucoromycotina.</title>
        <authorList>
            <person name="Muszewska A."/>
            <person name="Okrasinska A."/>
            <person name="Steczkiewicz K."/>
            <person name="Drgas O."/>
            <person name="Orlowska M."/>
            <person name="Perlinska-Lenart U."/>
            <person name="Aleksandrzak-Piekarczyk T."/>
            <person name="Szatraj K."/>
            <person name="Zielenkiewicz U."/>
            <person name="Pilsyk S."/>
            <person name="Malc E."/>
            <person name="Mieczkowski P."/>
            <person name="Kruszewska J.S."/>
            <person name="Biernat P."/>
            <person name="Pawlowska J."/>
        </authorList>
    </citation>
    <scope>NUCLEOTIDE SEQUENCE [LARGE SCALE GENOMIC DNA]</scope>
    <source>
        <strain evidence="20 21">CBS 142.35</strain>
    </source>
</reference>
<sequence length="696" mass="78984">MTRTFDNNVPTKFPNLQPKAPNGTDLLQIERSKASFDVNTLSKFSYGEEFLNRKEKILRIIESDPAFEKSQRFFQSRHERMTHAYEKDKRTIELSEELGWDDEDRHIVNFLYDQPSPYSLHYTMFVPTLANQCNEEQKKVFYERALRHEIIGCYAQTELGHGSNIQGLETTATYIPETNEFEIHSPHLTSSKWWIGTLGKTANYAVVMARLIIHSKDYGPHPFCVQIRSLEDHRPLPGITVGDIGPKFGYNTIDNGFLMFDHYRVPHISFLAKFSQVKPGTGEYVKPVNARLSYGTMVLTRAGIVNGSSLVLARGATVAVRYSAIRRQFVDTAEPRKWGNEIIETPVIDYTQQQYRLLSTVSNVYAILYASQDLRQQYEINQVEMQKGNFSLLADLHATSSGLKSLTTTMALEGLEDCRRACGGHGFSLFSGLGFAYQDYLPFVTFEGDNYVLTQQTTRYLLKTFRSLVAGKISTKAHHQNMTTIYLSQYLQNPNNTCPATSGTDFLSPELILTAFGFRAAYGIAQLVEELDKNGSSWNSVLVDVARVSKAHCQLVMVQSFFVRIQQASEKELPAPERKVLQLLACLFALHTMEKEVAEFLVSGYLSASQSKLLKRQVLDLVAQIRPDAVSLVDAFALPDYFLASALGRYDGKVYEQLVEYVEKEPLNQKLVVDGYEKYIKPFVHRGLKRHNDSKL</sequence>
<keyword evidence="21" id="KW-1185">Reference proteome</keyword>